<feature type="region of interest" description="Disordered" evidence="1">
    <location>
        <begin position="25"/>
        <end position="71"/>
    </location>
</feature>
<dbReference type="EMBL" id="MU006089">
    <property type="protein sequence ID" value="KAF2842942.1"/>
    <property type="molecule type" value="Genomic_DNA"/>
</dbReference>
<gene>
    <name evidence="2" type="ORF">M501DRAFT_985105</name>
</gene>
<proteinExistence type="predicted"/>
<evidence type="ECO:0000313" key="2">
    <source>
        <dbReference type="EMBL" id="KAF2842942.1"/>
    </source>
</evidence>
<reference evidence="2" key="1">
    <citation type="journal article" date="2020" name="Stud. Mycol.">
        <title>101 Dothideomycetes genomes: a test case for predicting lifestyles and emergence of pathogens.</title>
        <authorList>
            <person name="Haridas S."/>
            <person name="Albert R."/>
            <person name="Binder M."/>
            <person name="Bloem J."/>
            <person name="Labutti K."/>
            <person name="Salamov A."/>
            <person name="Andreopoulos B."/>
            <person name="Baker S."/>
            <person name="Barry K."/>
            <person name="Bills G."/>
            <person name="Bluhm B."/>
            <person name="Cannon C."/>
            <person name="Castanera R."/>
            <person name="Culley D."/>
            <person name="Daum C."/>
            <person name="Ezra D."/>
            <person name="Gonzalez J."/>
            <person name="Henrissat B."/>
            <person name="Kuo A."/>
            <person name="Liang C."/>
            <person name="Lipzen A."/>
            <person name="Lutzoni F."/>
            <person name="Magnuson J."/>
            <person name="Mondo S."/>
            <person name="Nolan M."/>
            <person name="Ohm R."/>
            <person name="Pangilinan J."/>
            <person name="Park H.-J."/>
            <person name="Ramirez L."/>
            <person name="Alfaro M."/>
            <person name="Sun H."/>
            <person name="Tritt A."/>
            <person name="Yoshinaga Y."/>
            <person name="Zwiers L.-H."/>
            <person name="Turgeon B."/>
            <person name="Goodwin S."/>
            <person name="Spatafora J."/>
            <person name="Crous P."/>
            <person name="Grigoriev I."/>
        </authorList>
    </citation>
    <scope>NUCLEOTIDE SEQUENCE</scope>
    <source>
        <strain evidence="2">CBS 101060</strain>
    </source>
</reference>
<feature type="compositionally biased region" description="Low complexity" evidence="1">
    <location>
        <begin position="62"/>
        <end position="71"/>
    </location>
</feature>
<protein>
    <submittedName>
        <fullName evidence="2">Uncharacterized protein</fullName>
    </submittedName>
</protein>
<keyword evidence="3" id="KW-1185">Reference proteome</keyword>
<comment type="caution">
    <text evidence="2">The sequence shown here is derived from an EMBL/GenBank/DDBJ whole genome shotgun (WGS) entry which is preliminary data.</text>
</comment>
<feature type="compositionally biased region" description="Polar residues" evidence="1">
    <location>
        <begin position="25"/>
        <end position="41"/>
    </location>
</feature>
<dbReference type="AlphaFoldDB" id="A0A9P4SI58"/>
<name>A0A9P4SI58_9PEZI</name>
<sequence length="255" mass="26704">MAPNQELAEASHSLITSALHHLNTLTSNKPTTRSTASNITSPVLVRAYHPPAPSPRHRPQRSTSSSHGALPSSLPPLSAFSFANILQAVSAEADPAIDAIADICARSRTSLANQHAAHLPPTGEIVGLGLASVPEARESAEELSLVPNIAIGATEEPASQRLLARRVGRRNLSLDTAGIDLGGAEVMVSLGSAACDGGVEVRDRGEEHSSSSSGWWSWTGLFAGNRKMPQTAEGRLKLLLKSESIKRPKSAGQLG</sequence>
<organism evidence="2 3">
    <name type="scientific">Patellaria atrata CBS 101060</name>
    <dbReference type="NCBI Taxonomy" id="1346257"/>
    <lineage>
        <taxon>Eukaryota</taxon>
        <taxon>Fungi</taxon>
        <taxon>Dikarya</taxon>
        <taxon>Ascomycota</taxon>
        <taxon>Pezizomycotina</taxon>
        <taxon>Dothideomycetes</taxon>
        <taxon>Dothideomycetes incertae sedis</taxon>
        <taxon>Patellariales</taxon>
        <taxon>Patellariaceae</taxon>
        <taxon>Patellaria</taxon>
    </lineage>
</organism>
<evidence type="ECO:0000313" key="3">
    <source>
        <dbReference type="Proteomes" id="UP000799429"/>
    </source>
</evidence>
<accession>A0A9P4SI58</accession>
<evidence type="ECO:0000256" key="1">
    <source>
        <dbReference type="SAM" id="MobiDB-lite"/>
    </source>
</evidence>
<dbReference type="Proteomes" id="UP000799429">
    <property type="component" value="Unassembled WGS sequence"/>
</dbReference>